<dbReference type="GO" id="GO:0003677">
    <property type="term" value="F:DNA binding"/>
    <property type="evidence" value="ECO:0007669"/>
    <property type="project" value="UniProtKB-UniRule"/>
</dbReference>
<dbReference type="Proteomes" id="UP000183162">
    <property type="component" value="Unassembled WGS sequence"/>
</dbReference>
<protein>
    <submittedName>
        <fullName evidence="4">Transcriptional regulator, TetR family</fullName>
    </submittedName>
</protein>
<evidence type="ECO:0000313" key="5">
    <source>
        <dbReference type="Proteomes" id="UP000183162"/>
    </source>
</evidence>
<dbReference type="PROSITE" id="PS50977">
    <property type="entry name" value="HTH_TETR_2"/>
    <property type="match status" value="1"/>
</dbReference>
<dbReference type="SUPFAM" id="SSF46689">
    <property type="entry name" value="Homeodomain-like"/>
    <property type="match status" value="1"/>
</dbReference>
<evidence type="ECO:0000256" key="2">
    <source>
        <dbReference type="PROSITE-ProRule" id="PRU00335"/>
    </source>
</evidence>
<dbReference type="EMBL" id="FNGX01000002">
    <property type="protein sequence ID" value="SDL49749.1"/>
    <property type="molecule type" value="Genomic_DNA"/>
</dbReference>
<dbReference type="InterPro" id="IPR039532">
    <property type="entry name" value="TetR_C_Firmicutes"/>
</dbReference>
<dbReference type="Pfam" id="PF14278">
    <property type="entry name" value="TetR_C_8"/>
    <property type="match status" value="1"/>
</dbReference>
<dbReference type="PANTHER" id="PTHR43479">
    <property type="entry name" value="ACREF/ENVCD OPERON REPRESSOR-RELATED"/>
    <property type="match status" value="1"/>
</dbReference>
<evidence type="ECO:0000313" key="4">
    <source>
        <dbReference type="EMBL" id="SDL49749.1"/>
    </source>
</evidence>
<gene>
    <name evidence="4" type="ORF">SAMN05216400_0859</name>
</gene>
<sequence length="186" mass="21507">MCLINKKMTNIRKTNSVEKLKNALIELLLEKDYSEISVSDITKKAGVSRGTFYQHFLDKDDLATTIGEKTSQKFRNILSKGNLDKQDKILESLDYIKTDAKHFKAIYHAPHVQFSKNVRILLEDLITSNVNLKNRIRQKTKVSDDLVIQAFCASFERIISAWIENDFQQSPEEISEIIIKLEKLFL</sequence>
<dbReference type="PANTHER" id="PTHR43479:SF11">
    <property type="entry name" value="ACREF_ENVCD OPERON REPRESSOR-RELATED"/>
    <property type="match status" value="1"/>
</dbReference>
<proteinExistence type="predicted"/>
<evidence type="ECO:0000256" key="1">
    <source>
        <dbReference type="ARBA" id="ARBA00023125"/>
    </source>
</evidence>
<dbReference type="Pfam" id="PF00440">
    <property type="entry name" value="TetR_N"/>
    <property type="match status" value="1"/>
</dbReference>
<evidence type="ECO:0000259" key="3">
    <source>
        <dbReference type="PROSITE" id="PS50977"/>
    </source>
</evidence>
<keyword evidence="1 2" id="KW-0238">DNA-binding</keyword>
<reference evidence="4 5" key="1">
    <citation type="submission" date="2016-10" db="EMBL/GenBank/DDBJ databases">
        <authorList>
            <person name="de Groot N.N."/>
        </authorList>
    </citation>
    <scope>NUCLEOTIDE SEQUENCE [LARGE SCALE GENOMIC DNA]</scope>
    <source>
        <strain evidence="4 5">Sb09</strain>
    </source>
</reference>
<dbReference type="AlphaFoldDB" id="A0A1G9KJC1"/>
<dbReference type="Gene3D" id="1.10.357.10">
    <property type="entry name" value="Tetracycline Repressor, domain 2"/>
    <property type="match status" value="1"/>
</dbReference>
<feature type="DNA-binding region" description="H-T-H motif" evidence="2">
    <location>
        <begin position="37"/>
        <end position="56"/>
    </location>
</feature>
<name>A0A1G9KJC1_STREI</name>
<dbReference type="InterPro" id="IPR009057">
    <property type="entry name" value="Homeodomain-like_sf"/>
</dbReference>
<accession>A0A1G9KJC1</accession>
<dbReference type="InterPro" id="IPR050624">
    <property type="entry name" value="HTH-type_Tx_Regulator"/>
</dbReference>
<feature type="domain" description="HTH tetR-type" evidence="3">
    <location>
        <begin position="14"/>
        <end position="74"/>
    </location>
</feature>
<organism evidence="4 5">
    <name type="scientific">Streptococcus equinus</name>
    <name type="common">Streptococcus bovis</name>
    <dbReference type="NCBI Taxonomy" id="1335"/>
    <lineage>
        <taxon>Bacteria</taxon>
        <taxon>Bacillati</taxon>
        <taxon>Bacillota</taxon>
        <taxon>Bacilli</taxon>
        <taxon>Lactobacillales</taxon>
        <taxon>Streptococcaceae</taxon>
        <taxon>Streptococcus</taxon>
    </lineage>
</organism>
<dbReference type="InterPro" id="IPR001647">
    <property type="entry name" value="HTH_TetR"/>
</dbReference>
<dbReference type="PRINTS" id="PR00455">
    <property type="entry name" value="HTHTETR"/>
</dbReference>